<evidence type="ECO:0000256" key="2">
    <source>
        <dbReference type="ARBA" id="ARBA00022980"/>
    </source>
</evidence>
<dbReference type="Pfam" id="PF00673">
    <property type="entry name" value="Ribosomal_L5_C"/>
    <property type="match status" value="1"/>
</dbReference>
<dbReference type="InterPro" id="IPR002132">
    <property type="entry name" value="Ribosomal_uL5"/>
</dbReference>
<dbReference type="Gene3D" id="3.30.1440.10">
    <property type="match status" value="1"/>
</dbReference>
<reference evidence="8 9" key="1">
    <citation type="journal article" date="2016" name="Proc. Natl. Acad. Sci. U.S.A.">
        <title>Comparative genomics of biotechnologically important yeasts.</title>
        <authorList>
            <person name="Riley R."/>
            <person name="Haridas S."/>
            <person name="Wolfe K.H."/>
            <person name="Lopes M.R."/>
            <person name="Hittinger C.T."/>
            <person name="Goeker M."/>
            <person name="Salamov A.A."/>
            <person name="Wisecaver J.H."/>
            <person name="Long T.M."/>
            <person name="Calvey C.H."/>
            <person name="Aerts A.L."/>
            <person name="Barry K.W."/>
            <person name="Choi C."/>
            <person name="Clum A."/>
            <person name="Coughlan A.Y."/>
            <person name="Deshpande S."/>
            <person name="Douglass A.P."/>
            <person name="Hanson S.J."/>
            <person name="Klenk H.-P."/>
            <person name="LaButti K.M."/>
            <person name="Lapidus A."/>
            <person name="Lindquist E.A."/>
            <person name="Lipzen A.M."/>
            <person name="Meier-Kolthoff J.P."/>
            <person name="Ohm R.A."/>
            <person name="Otillar R.P."/>
            <person name="Pangilinan J.L."/>
            <person name="Peng Y."/>
            <person name="Rokas A."/>
            <person name="Rosa C.A."/>
            <person name="Scheuner C."/>
            <person name="Sibirny A.A."/>
            <person name="Slot J.C."/>
            <person name="Stielow J.B."/>
            <person name="Sun H."/>
            <person name="Kurtzman C.P."/>
            <person name="Blackwell M."/>
            <person name="Grigoriev I.V."/>
            <person name="Jeffries T.W."/>
        </authorList>
    </citation>
    <scope>NUCLEOTIDE SEQUENCE [LARGE SCALE GENOMIC DNA]</scope>
    <source>
        <strain evidence="9">ATCC 58044 / CBS 1984 / NCYC 433 / NRRL Y-366-8</strain>
    </source>
</reference>
<comment type="similarity">
    <text evidence="1">Belongs to the universal ribosomal protein uL5 family.</text>
</comment>
<dbReference type="GO" id="GO:0005762">
    <property type="term" value="C:mitochondrial large ribosomal subunit"/>
    <property type="evidence" value="ECO:0007669"/>
    <property type="project" value="EnsemblFungi"/>
</dbReference>
<dbReference type="STRING" id="683960.A0A1E3PBW0"/>
<protein>
    <recommendedName>
        <fullName evidence="4">Large ribosomal subunit protein uL5m</fullName>
    </recommendedName>
</protein>
<dbReference type="InterPro" id="IPR031309">
    <property type="entry name" value="Ribosomal_uL5_C"/>
</dbReference>
<dbReference type="InterPro" id="IPR031310">
    <property type="entry name" value="Ribosomal_uL5_N"/>
</dbReference>
<dbReference type="EMBL" id="KV454208">
    <property type="protein sequence ID" value="ODQ62790.1"/>
    <property type="molecule type" value="Genomic_DNA"/>
</dbReference>
<evidence type="ECO:0000256" key="4">
    <source>
        <dbReference type="ARBA" id="ARBA00040368"/>
    </source>
</evidence>
<sequence length="299" mass="33714">MFSGKVVASHGGARLFSTTSAASGRVGCSTVKPVHHLVKIDKNKLSPRFPELNLEKNDIRNPAFRPVATHQDRVEEYYKNSIQSDLLLINFQHGERRQLGLKRRQWDGSSPNHPSRSLRKPQGSAVETTDYKPHTTKNIPRIESLVINCYARAARENSNHAITAALQLQQITNAKPKVIHSRSDVIAWKLRKGWPMGAKVELKGRPLSQFLATLTEIVFPRIREFRGLTVRSGDKNGNITFGLTPEDIKFFPEIESNQDNWPFTYGMTMTIKTTGQTDGEARTLLSAYGFPFYGTERKP</sequence>
<evidence type="ECO:0000313" key="9">
    <source>
        <dbReference type="Proteomes" id="UP000094112"/>
    </source>
</evidence>
<name>A0A1E3PBW0_WICAA</name>
<accession>A0A1E3PBW0</accession>
<evidence type="ECO:0000256" key="1">
    <source>
        <dbReference type="ARBA" id="ARBA00008553"/>
    </source>
</evidence>
<keyword evidence="9" id="KW-1185">Reference proteome</keyword>
<dbReference type="AlphaFoldDB" id="A0A1E3PBW0"/>
<dbReference type="InterPro" id="IPR022803">
    <property type="entry name" value="Ribosomal_uL5_dom_sf"/>
</dbReference>
<dbReference type="RefSeq" id="XP_019041997.1">
    <property type="nucleotide sequence ID" value="XM_019181057.1"/>
</dbReference>
<evidence type="ECO:0000259" key="6">
    <source>
        <dbReference type="Pfam" id="PF00281"/>
    </source>
</evidence>
<feature type="domain" description="Large ribosomal subunit protein uL5 N-terminal" evidence="6">
    <location>
        <begin position="138"/>
        <end position="191"/>
    </location>
</feature>
<dbReference type="GeneID" id="30198303"/>
<dbReference type="GO" id="GO:0003735">
    <property type="term" value="F:structural constituent of ribosome"/>
    <property type="evidence" value="ECO:0007669"/>
    <property type="project" value="EnsemblFungi"/>
</dbReference>
<organism evidence="8 9">
    <name type="scientific">Wickerhamomyces anomalus (strain ATCC 58044 / CBS 1984 / NCYC 433 / NRRL Y-366-8)</name>
    <name type="common">Yeast</name>
    <name type="synonym">Hansenula anomala</name>
    <dbReference type="NCBI Taxonomy" id="683960"/>
    <lineage>
        <taxon>Eukaryota</taxon>
        <taxon>Fungi</taxon>
        <taxon>Dikarya</taxon>
        <taxon>Ascomycota</taxon>
        <taxon>Saccharomycotina</taxon>
        <taxon>Saccharomycetes</taxon>
        <taxon>Phaffomycetales</taxon>
        <taxon>Wickerhamomycetaceae</taxon>
        <taxon>Wickerhamomyces</taxon>
    </lineage>
</organism>
<keyword evidence="3" id="KW-0687">Ribonucleoprotein</keyword>
<evidence type="ECO:0000259" key="7">
    <source>
        <dbReference type="Pfam" id="PF00673"/>
    </source>
</evidence>
<dbReference type="OrthoDB" id="539541at2759"/>
<gene>
    <name evidence="8" type="ORF">WICANDRAFT_24788</name>
</gene>
<evidence type="ECO:0000256" key="3">
    <source>
        <dbReference type="ARBA" id="ARBA00023274"/>
    </source>
</evidence>
<dbReference type="Pfam" id="PF00281">
    <property type="entry name" value="Ribosomal_L5"/>
    <property type="match status" value="1"/>
</dbReference>
<evidence type="ECO:0000256" key="5">
    <source>
        <dbReference type="SAM" id="MobiDB-lite"/>
    </source>
</evidence>
<feature type="domain" description="Large ribosomal subunit protein uL5 C-terminal" evidence="7">
    <location>
        <begin position="195"/>
        <end position="292"/>
    </location>
</feature>
<evidence type="ECO:0000313" key="8">
    <source>
        <dbReference type="EMBL" id="ODQ62790.1"/>
    </source>
</evidence>
<keyword evidence="2" id="KW-0689">Ribosomal protein</keyword>
<dbReference type="PANTHER" id="PTHR11994">
    <property type="entry name" value="60S RIBOSOMAL PROTEIN L11-RELATED"/>
    <property type="match status" value="1"/>
</dbReference>
<proteinExistence type="inferred from homology"/>
<dbReference type="GO" id="GO:0006412">
    <property type="term" value="P:translation"/>
    <property type="evidence" value="ECO:0007669"/>
    <property type="project" value="InterPro"/>
</dbReference>
<dbReference type="Proteomes" id="UP000094112">
    <property type="component" value="Unassembled WGS sequence"/>
</dbReference>
<dbReference type="FunFam" id="3.30.1440.10:FF:000001">
    <property type="entry name" value="50S ribosomal protein L5"/>
    <property type="match status" value="1"/>
</dbReference>
<feature type="region of interest" description="Disordered" evidence="5">
    <location>
        <begin position="101"/>
        <end position="134"/>
    </location>
</feature>
<dbReference type="SUPFAM" id="SSF55282">
    <property type="entry name" value="RL5-like"/>
    <property type="match status" value="1"/>
</dbReference>